<evidence type="ECO:0000313" key="1">
    <source>
        <dbReference type="EMBL" id="EEE17349.1"/>
    </source>
</evidence>
<dbReference type="EMBL" id="ACFE01000002">
    <property type="protein sequence ID" value="EEE17349.1"/>
    <property type="molecule type" value="Genomic_DNA"/>
</dbReference>
<dbReference type="STRING" id="1383.IV60_GL000600"/>
<proteinExistence type="predicted"/>
<dbReference type="AlphaFoldDB" id="B9CLL1"/>
<sequence>MINAVLSVVVLVEMTAILFADWCISKRLTDIEDKYRDLCDEYESISTSLDLLERKFEAKILDDNAEWIINHVSSWGDRDKIGYEALPVIDALADARKALKRAHEYSLTDRDIVLVNREIYRQYKRLLKEY</sequence>
<gene>
    <name evidence="1" type="ORF">ATORI0001_1187</name>
</gene>
<comment type="caution">
    <text evidence="1">The sequence shown here is derived from an EMBL/GenBank/DDBJ whole genome shotgun (WGS) entry which is preliminary data.</text>
</comment>
<dbReference type="GeneID" id="84904401"/>
<evidence type="ECO:0000313" key="2">
    <source>
        <dbReference type="Proteomes" id="UP000004070"/>
    </source>
</evidence>
<name>B9CLL1_LANR4</name>
<dbReference type="RefSeq" id="WP_003149197.1">
    <property type="nucleotide sequence ID" value="NZ_ACFE01000002.1"/>
</dbReference>
<reference evidence="1 2" key="1">
    <citation type="submission" date="2009-01" db="EMBL/GenBank/DDBJ databases">
        <authorList>
            <person name="Madupu R."/>
            <person name="Sebastian Y."/>
            <person name="Durkin A.S."/>
            <person name="Torralba M."/>
            <person name="Methe B."/>
            <person name="Sutton G.G."/>
            <person name="Strausberg R.L."/>
            <person name="Nelson K.E."/>
        </authorList>
    </citation>
    <scope>NUCLEOTIDE SEQUENCE [LARGE SCALE GENOMIC DNA]</scope>
    <source>
        <strain evidence="1 2">ATCC 49626</strain>
    </source>
</reference>
<organism evidence="1 2">
    <name type="scientific">Lancefieldella rimae (strain ATCC 49626 / DSM 7090 / CCUG 31168 / NBRC 15546 / VPI D140H-11A)</name>
    <name type="common">Atopobium rimae</name>
    <dbReference type="NCBI Taxonomy" id="553184"/>
    <lineage>
        <taxon>Bacteria</taxon>
        <taxon>Bacillati</taxon>
        <taxon>Actinomycetota</taxon>
        <taxon>Coriobacteriia</taxon>
        <taxon>Coriobacteriales</taxon>
        <taxon>Atopobiaceae</taxon>
        <taxon>Lancefieldella</taxon>
    </lineage>
</organism>
<accession>B9CLL1</accession>
<dbReference type="Proteomes" id="UP000004070">
    <property type="component" value="Unassembled WGS sequence"/>
</dbReference>
<protein>
    <submittedName>
        <fullName evidence="1">Uncharacterized protein</fullName>
    </submittedName>
</protein>